<feature type="domain" description="N-acetyltransferase" evidence="9">
    <location>
        <begin position="14"/>
        <end position="181"/>
    </location>
</feature>
<dbReference type="GO" id="GO:0033816">
    <property type="term" value="F:diaminobutyrate acetyltransferase activity"/>
    <property type="evidence" value="ECO:0007669"/>
    <property type="project" value="UniProtKB-EC"/>
</dbReference>
<dbReference type="InterPro" id="IPR016181">
    <property type="entry name" value="Acyl_CoA_acyltransferase"/>
</dbReference>
<dbReference type="EMBL" id="FZPA01000001">
    <property type="protein sequence ID" value="SNS32287.1"/>
    <property type="molecule type" value="Genomic_DNA"/>
</dbReference>
<dbReference type="InterPro" id="IPR000182">
    <property type="entry name" value="GNAT_dom"/>
</dbReference>
<keyword evidence="6 8" id="KW-0012">Acyltransferase</keyword>
<sequence length="185" mass="20207">MPDTNDSDATDGALTLRKPRVTDGPAVTALIAACPPLDRNSAYCNLVQCTHFADHCVVAERDGQVVGWVSGHRPPSNPDDFFVWQVAVSSAARGQRLASRMIDHLLGRPEQAGVTHLITTVTDDNAASWALFNGLARDWNAPLERSTLFERDAHFAGAHDTEYQARIGPLTHNQNKSQPQEKQGQ</sequence>
<dbReference type="Gene3D" id="3.40.630.30">
    <property type="match status" value="1"/>
</dbReference>
<dbReference type="Proteomes" id="UP000198339">
    <property type="component" value="Unassembled WGS sequence"/>
</dbReference>
<comment type="similarity">
    <text evidence="2 8">Belongs to the acetyltransferase family. EctA subfamily.</text>
</comment>
<dbReference type="InterPro" id="IPR050832">
    <property type="entry name" value="Bact_Acetyltransf"/>
</dbReference>
<dbReference type="AlphaFoldDB" id="A0A239DIS2"/>
<evidence type="ECO:0000256" key="3">
    <source>
        <dbReference type="ARBA" id="ARBA00012355"/>
    </source>
</evidence>
<evidence type="ECO:0000313" key="11">
    <source>
        <dbReference type="Proteomes" id="UP000198339"/>
    </source>
</evidence>
<evidence type="ECO:0000256" key="2">
    <source>
        <dbReference type="ARBA" id="ARBA00010712"/>
    </source>
</evidence>
<name>A0A239DIS2_9SPHN</name>
<gene>
    <name evidence="8" type="primary">ectA</name>
    <name evidence="10" type="ORF">SAMN06295955_101291</name>
</gene>
<evidence type="ECO:0000256" key="8">
    <source>
        <dbReference type="RuleBase" id="RU365045"/>
    </source>
</evidence>
<dbReference type="UniPathway" id="UPA00067">
    <property type="reaction ID" value="UER00122"/>
</dbReference>
<evidence type="ECO:0000259" key="9">
    <source>
        <dbReference type="PROSITE" id="PS51186"/>
    </source>
</evidence>
<comment type="function">
    <text evidence="8">Catalyzes the acetylation of L-2,4-diaminobutyrate (DABA) to gamma-N-acetyl-alpha,gamma-diaminobutyric acid (ADABA) with acetyl coenzyme A.</text>
</comment>
<evidence type="ECO:0000256" key="6">
    <source>
        <dbReference type="ARBA" id="ARBA00023315"/>
    </source>
</evidence>
<keyword evidence="5 8" id="KW-0808">Transferase</keyword>
<dbReference type="PROSITE" id="PS51186">
    <property type="entry name" value="GNAT"/>
    <property type="match status" value="1"/>
</dbReference>
<dbReference type="SUPFAM" id="SSF55729">
    <property type="entry name" value="Acyl-CoA N-acyltransferases (Nat)"/>
    <property type="match status" value="1"/>
</dbReference>
<comment type="catalytic activity">
    <reaction evidence="7 8">
        <text>L-2,4-diaminobutanoate + acetyl-CoA = (2S)-4-acetamido-2-aminobutanoate + CoA + H(+)</text>
        <dbReference type="Rhea" id="RHEA:16901"/>
        <dbReference type="ChEBI" id="CHEBI:15378"/>
        <dbReference type="ChEBI" id="CHEBI:57287"/>
        <dbReference type="ChEBI" id="CHEBI:57288"/>
        <dbReference type="ChEBI" id="CHEBI:58761"/>
        <dbReference type="ChEBI" id="CHEBI:58929"/>
        <dbReference type="EC" id="2.3.1.178"/>
    </reaction>
</comment>
<dbReference type="PANTHER" id="PTHR43877">
    <property type="entry name" value="AMINOALKYLPHOSPHONATE N-ACETYLTRANSFERASE-RELATED-RELATED"/>
    <property type="match status" value="1"/>
</dbReference>
<evidence type="ECO:0000256" key="7">
    <source>
        <dbReference type="ARBA" id="ARBA00048924"/>
    </source>
</evidence>
<evidence type="ECO:0000313" key="10">
    <source>
        <dbReference type="EMBL" id="SNS32287.1"/>
    </source>
</evidence>
<dbReference type="NCBIfam" id="TIGR02406">
    <property type="entry name" value="ectoine_EctA"/>
    <property type="match status" value="1"/>
</dbReference>
<accession>A0A239DIS2</accession>
<proteinExistence type="inferred from homology"/>
<evidence type="ECO:0000256" key="4">
    <source>
        <dbReference type="ARBA" id="ARBA00017935"/>
    </source>
</evidence>
<evidence type="ECO:0000256" key="1">
    <source>
        <dbReference type="ARBA" id="ARBA00004978"/>
    </source>
</evidence>
<keyword evidence="11" id="KW-1185">Reference proteome</keyword>
<evidence type="ECO:0000256" key="5">
    <source>
        <dbReference type="ARBA" id="ARBA00022679"/>
    </source>
</evidence>
<reference evidence="10 11" key="1">
    <citation type="submission" date="2017-06" db="EMBL/GenBank/DDBJ databases">
        <authorList>
            <person name="Kim H.J."/>
            <person name="Triplett B.A."/>
        </authorList>
    </citation>
    <scope>NUCLEOTIDE SEQUENCE [LARGE SCALE GENOMIC DNA]</scope>
    <source>
        <strain evidence="10 11">DS15</strain>
    </source>
</reference>
<organism evidence="10 11">
    <name type="scientific">Sphingopyxis indica</name>
    <dbReference type="NCBI Taxonomy" id="436663"/>
    <lineage>
        <taxon>Bacteria</taxon>
        <taxon>Pseudomonadati</taxon>
        <taxon>Pseudomonadota</taxon>
        <taxon>Alphaproteobacteria</taxon>
        <taxon>Sphingomonadales</taxon>
        <taxon>Sphingomonadaceae</taxon>
        <taxon>Sphingopyxis</taxon>
    </lineage>
</organism>
<dbReference type="InterPro" id="IPR012772">
    <property type="entry name" value="Ectoine_EctA"/>
</dbReference>
<dbReference type="CDD" id="cd04301">
    <property type="entry name" value="NAT_SF"/>
    <property type="match status" value="1"/>
</dbReference>
<dbReference type="Pfam" id="PF00583">
    <property type="entry name" value="Acetyltransf_1"/>
    <property type="match status" value="1"/>
</dbReference>
<dbReference type="EC" id="2.3.1.178" evidence="3 8"/>
<protein>
    <recommendedName>
        <fullName evidence="4 8">L-2,4-diaminobutyric acid acetyltransferase</fullName>
        <shortName evidence="8">DABA acetyltransferase</shortName>
        <ecNumber evidence="3 8">2.3.1.178</ecNumber>
    </recommendedName>
</protein>
<comment type="pathway">
    <text evidence="1 8">Amine and polyamine biosynthesis; ectoine biosynthesis; L-ectoine from L-aspartate 4-semialdehyde: step 2/3.</text>
</comment>
<dbReference type="GO" id="GO:0019491">
    <property type="term" value="P:ectoine biosynthetic process"/>
    <property type="evidence" value="ECO:0007669"/>
    <property type="project" value="UniProtKB-UniPathway"/>
</dbReference>